<dbReference type="EMBL" id="JACBZO010000001">
    <property type="protein sequence ID" value="NYI42803.1"/>
    <property type="molecule type" value="Genomic_DNA"/>
</dbReference>
<keyword evidence="5" id="KW-1185">Reference proteome</keyword>
<evidence type="ECO:0000256" key="2">
    <source>
        <dbReference type="ARBA" id="ARBA00022679"/>
    </source>
</evidence>
<keyword evidence="3" id="KW-0680">Restriction system</keyword>
<dbReference type="InterPro" id="IPR029063">
    <property type="entry name" value="SAM-dependent_MTases_sf"/>
</dbReference>
<dbReference type="EC" id="2.1.1.37" evidence="4"/>
<gene>
    <name evidence="4" type="ORF">BKA03_002922</name>
</gene>
<dbReference type="RefSeq" id="WP_373366738.1">
    <property type="nucleotide sequence ID" value="NZ_JACBZO010000001.1"/>
</dbReference>
<dbReference type="InterPro" id="IPR001525">
    <property type="entry name" value="C5_MeTfrase"/>
</dbReference>
<comment type="caution">
    <text evidence="4">The sequence shown here is derived from an EMBL/GenBank/DDBJ whole genome shotgun (WGS) entry which is preliminary data.</text>
</comment>
<evidence type="ECO:0000313" key="4">
    <source>
        <dbReference type="EMBL" id="NYI42803.1"/>
    </source>
</evidence>
<organism evidence="4 5">
    <name type="scientific">Demequina lutea</name>
    <dbReference type="NCBI Taxonomy" id="431489"/>
    <lineage>
        <taxon>Bacteria</taxon>
        <taxon>Bacillati</taxon>
        <taxon>Actinomycetota</taxon>
        <taxon>Actinomycetes</taxon>
        <taxon>Micrococcales</taxon>
        <taxon>Demequinaceae</taxon>
        <taxon>Demequina</taxon>
    </lineage>
</organism>
<accession>A0A7Y9ZEK9</accession>
<evidence type="ECO:0000313" key="5">
    <source>
        <dbReference type="Proteomes" id="UP000547973"/>
    </source>
</evidence>
<dbReference type="GO" id="GO:0032259">
    <property type="term" value="P:methylation"/>
    <property type="evidence" value="ECO:0007669"/>
    <property type="project" value="UniProtKB-KW"/>
</dbReference>
<dbReference type="SUPFAM" id="SSF53335">
    <property type="entry name" value="S-adenosyl-L-methionine-dependent methyltransferases"/>
    <property type="match status" value="1"/>
</dbReference>
<keyword evidence="2 4" id="KW-0808">Transferase</keyword>
<dbReference type="GO" id="GO:0003886">
    <property type="term" value="F:DNA (cytosine-5-)-methyltransferase activity"/>
    <property type="evidence" value="ECO:0007669"/>
    <property type="project" value="UniProtKB-EC"/>
</dbReference>
<dbReference type="AlphaFoldDB" id="A0A7Y9ZEK9"/>
<protein>
    <submittedName>
        <fullName evidence="4">DNA (Cytosine-5)-methyltransferase 1</fullName>
        <ecNumber evidence="4">2.1.1.37</ecNumber>
    </submittedName>
</protein>
<reference evidence="4 5" key="1">
    <citation type="submission" date="2020-07" db="EMBL/GenBank/DDBJ databases">
        <title>Sequencing the genomes of 1000 actinobacteria strains.</title>
        <authorList>
            <person name="Klenk H.-P."/>
        </authorList>
    </citation>
    <scope>NUCLEOTIDE SEQUENCE [LARGE SCALE GENOMIC DNA]</scope>
    <source>
        <strain evidence="4 5">DSM 19970</strain>
    </source>
</reference>
<keyword evidence="1 4" id="KW-0489">Methyltransferase</keyword>
<dbReference type="Gene3D" id="3.90.120.10">
    <property type="entry name" value="DNA Methylase, subunit A, domain 2"/>
    <property type="match status" value="1"/>
</dbReference>
<evidence type="ECO:0000256" key="1">
    <source>
        <dbReference type="ARBA" id="ARBA00022603"/>
    </source>
</evidence>
<dbReference type="Pfam" id="PF00145">
    <property type="entry name" value="DNA_methylase"/>
    <property type="match status" value="1"/>
</dbReference>
<dbReference type="GO" id="GO:0009307">
    <property type="term" value="P:DNA restriction-modification system"/>
    <property type="evidence" value="ECO:0007669"/>
    <property type="project" value="UniProtKB-KW"/>
</dbReference>
<proteinExistence type="predicted"/>
<dbReference type="Proteomes" id="UP000547973">
    <property type="component" value="Unassembled WGS sequence"/>
</dbReference>
<name>A0A7Y9ZEK9_9MICO</name>
<sequence length="274" mass="30794">MLPDRVLIRREWDLKEDLPLDSATDVPGTALSADEVAWIGHWELMVQFMREWRRWQATSVGEAQRRLPGFPIWTDAWVATKKAREGLLEGAPAWEADFLRKNFDLFDALRGVDDKLVKGWLHDVRKFPESRRKLEWQAQDTQSLWGCVISFRPSGLRAKRMTHLPALVAITQTPVLGPLRRKLSAREAARLQGLPDGYSFEGQTDKATFKQMGNGVNTGVVWNVLKAHCARDRHLLVETPEGRAILEAVEGSPDNPPDALRVLFAAGVTPSTGA</sequence>
<evidence type="ECO:0000256" key="3">
    <source>
        <dbReference type="ARBA" id="ARBA00022747"/>
    </source>
</evidence>